<accession>A0ABW3F8R3</accession>
<dbReference type="RefSeq" id="WP_379057879.1">
    <property type="nucleotide sequence ID" value="NZ_JBHTKB010000002.1"/>
</dbReference>
<dbReference type="Proteomes" id="UP001597128">
    <property type="component" value="Unassembled WGS sequence"/>
</dbReference>
<sequence length="163" mass="18238">MTFTLRPLATYAADAEVRMAFLLNFSRFSTWPKTSLADNAVLNVCIRTQNDNFIRGSRALESQLVKGHSLKIIQVSAVNELADCHVAYLANDLPDAEISNYLTWLQSRNVLSISDTPNFLERGGMIGLEEVGGRYVFDVSLRNIRKTELNLSTSVLKIARSVR</sequence>
<name>A0ABW3F8R3_9PROT</name>
<dbReference type="InterPro" id="IPR025293">
    <property type="entry name" value="YfiR/HmsC-like"/>
</dbReference>
<gene>
    <name evidence="1" type="ORF">ACFQ1Z_11970</name>
</gene>
<evidence type="ECO:0000313" key="1">
    <source>
        <dbReference type="EMBL" id="MFD0914269.1"/>
    </source>
</evidence>
<reference evidence="2" key="1">
    <citation type="journal article" date="2019" name="Int. J. Syst. Evol. Microbiol.">
        <title>The Global Catalogue of Microorganisms (GCM) 10K type strain sequencing project: providing services to taxonomists for standard genome sequencing and annotation.</title>
        <authorList>
            <consortium name="The Broad Institute Genomics Platform"/>
            <consortium name="The Broad Institute Genome Sequencing Center for Infectious Disease"/>
            <person name="Wu L."/>
            <person name="Ma J."/>
        </authorList>
    </citation>
    <scope>NUCLEOTIDE SEQUENCE [LARGE SCALE GENOMIC DNA]</scope>
    <source>
        <strain evidence="2">CCUG 58412</strain>
    </source>
</reference>
<organism evidence="1 2">
    <name type="scientific">Methylophilus luteus</name>
    <dbReference type="NCBI Taxonomy" id="640108"/>
    <lineage>
        <taxon>Bacteria</taxon>
        <taxon>Pseudomonadati</taxon>
        <taxon>Pseudomonadota</taxon>
        <taxon>Betaproteobacteria</taxon>
        <taxon>Nitrosomonadales</taxon>
        <taxon>Methylophilaceae</taxon>
        <taxon>Methylophilus</taxon>
    </lineage>
</organism>
<dbReference type="EMBL" id="JBHTKB010000002">
    <property type="protein sequence ID" value="MFD0914269.1"/>
    <property type="molecule type" value="Genomic_DNA"/>
</dbReference>
<protein>
    <submittedName>
        <fullName evidence="1">YfiR family protein</fullName>
    </submittedName>
</protein>
<proteinExistence type="predicted"/>
<evidence type="ECO:0000313" key="2">
    <source>
        <dbReference type="Proteomes" id="UP001597128"/>
    </source>
</evidence>
<comment type="caution">
    <text evidence="1">The sequence shown here is derived from an EMBL/GenBank/DDBJ whole genome shotgun (WGS) entry which is preliminary data.</text>
</comment>
<dbReference type="Pfam" id="PF13689">
    <property type="entry name" value="DUF4154"/>
    <property type="match status" value="1"/>
</dbReference>
<keyword evidence="2" id="KW-1185">Reference proteome</keyword>